<evidence type="ECO:0000313" key="8">
    <source>
        <dbReference type="Proteomes" id="UP000239471"/>
    </source>
</evidence>
<sequence length="88" mass="10092">MQEERKKALQSLKTAKGQVEGIIKMIEDERYCVDISNQIMAAQSLLKKANLIILKNHLHHCVKDAFNTEDAEVKIEEIINILEKVMSK</sequence>
<dbReference type="GO" id="GO:0046872">
    <property type="term" value="F:metal ion binding"/>
    <property type="evidence" value="ECO:0007669"/>
    <property type="project" value="UniProtKB-KW"/>
</dbReference>
<dbReference type="GO" id="GO:0045892">
    <property type="term" value="P:negative regulation of DNA-templated transcription"/>
    <property type="evidence" value="ECO:0007669"/>
    <property type="project" value="UniProtKB-ARBA"/>
</dbReference>
<dbReference type="Proteomes" id="UP000239471">
    <property type="component" value="Unassembled WGS sequence"/>
</dbReference>
<dbReference type="AlphaFoldDB" id="A0A2T0B6X4"/>
<evidence type="ECO:0000256" key="4">
    <source>
        <dbReference type="ARBA" id="ARBA00022723"/>
    </source>
</evidence>
<dbReference type="GO" id="GO:0005737">
    <property type="term" value="C:cytoplasm"/>
    <property type="evidence" value="ECO:0007669"/>
    <property type="project" value="UniProtKB-SubCell"/>
</dbReference>
<dbReference type="InterPro" id="IPR003735">
    <property type="entry name" value="Metal_Tscrpt_repr"/>
</dbReference>
<reference evidence="7 8" key="1">
    <citation type="submission" date="2018-03" db="EMBL/GenBank/DDBJ databases">
        <title>Genome sequence of Clostridium vincentii DSM 10228.</title>
        <authorList>
            <person name="Poehlein A."/>
            <person name="Daniel R."/>
        </authorList>
    </citation>
    <scope>NUCLEOTIDE SEQUENCE [LARGE SCALE GENOMIC DNA]</scope>
    <source>
        <strain evidence="7 8">DSM 10228</strain>
    </source>
</reference>
<gene>
    <name evidence="7" type="primary">csoR_1</name>
    <name evidence="7" type="ORF">CLVI_32950</name>
</gene>
<comment type="caution">
    <text evidence="7">The sequence shown here is derived from an EMBL/GenBank/DDBJ whole genome shotgun (WGS) entry which is preliminary data.</text>
</comment>
<evidence type="ECO:0000256" key="5">
    <source>
        <dbReference type="ARBA" id="ARBA00039938"/>
    </source>
</evidence>
<name>A0A2T0B6X4_9CLOT</name>
<comment type="subcellular location">
    <subcellularLocation>
        <location evidence="1">Cytoplasm</location>
    </subcellularLocation>
</comment>
<comment type="subunit">
    <text evidence="2">Homodimer.</text>
</comment>
<dbReference type="PANTHER" id="PTHR33677">
    <property type="entry name" value="TRANSCRIPTIONAL REPRESSOR FRMR-RELATED"/>
    <property type="match status" value="1"/>
</dbReference>
<dbReference type="PANTHER" id="PTHR33677:SF4">
    <property type="entry name" value="COPPER-SENSING TRANSCRIPTIONAL REPRESSOR CSOR"/>
    <property type="match status" value="1"/>
</dbReference>
<proteinExistence type="predicted"/>
<dbReference type="RefSeq" id="WP_106061180.1">
    <property type="nucleotide sequence ID" value="NZ_PVXQ01000059.1"/>
</dbReference>
<evidence type="ECO:0000256" key="2">
    <source>
        <dbReference type="ARBA" id="ARBA00011738"/>
    </source>
</evidence>
<dbReference type="CDD" id="cd10159">
    <property type="entry name" value="CsoR-like_DUF156_2"/>
    <property type="match status" value="1"/>
</dbReference>
<dbReference type="InterPro" id="IPR038390">
    <property type="entry name" value="Metal_Tscrpt_repr_sf"/>
</dbReference>
<protein>
    <recommendedName>
        <fullName evidence="5">Copper-sensing transcriptional repressor CsoR</fullName>
    </recommendedName>
    <alternativeName>
        <fullName evidence="6">Copper-sensitive operon repressor</fullName>
    </alternativeName>
</protein>
<evidence type="ECO:0000313" key="7">
    <source>
        <dbReference type="EMBL" id="PRR79644.1"/>
    </source>
</evidence>
<keyword evidence="8" id="KW-1185">Reference proteome</keyword>
<dbReference type="EMBL" id="PVXQ01000059">
    <property type="protein sequence ID" value="PRR79644.1"/>
    <property type="molecule type" value="Genomic_DNA"/>
</dbReference>
<keyword evidence="3" id="KW-0963">Cytoplasm</keyword>
<dbReference type="Pfam" id="PF02583">
    <property type="entry name" value="Trns_repr_metal"/>
    <property type="match status" value="1"/>
</dbReference>
<evidence type="ECO:0000256" key="1">
    <source>
        <dbReference type="ARBA" id="ARBA00004496"/>
    </source>
</evidence>
<accession>A0A2T0B6X4</accession>
<dbReference type="GO" id="GO:0003677">
    <property type="term" value="F:DNA binding"/>
    <property type="evidence" value="ECO:0007669"/>
    <property type="project" value="InterPro"/>
</dbReference>
<dbReference type="Gene3D" id="1.20.58.1000">
    <property type="entry name" value="Metal-sensitive repressor, helix protomer"/>
    <property type="match status" value="1"/>
</dbReference>
<organism evidence="7 8">
    <name type="scientific">Clostridium vincentii</name>
    <dbReference type="NCBI Taxonomy" id="52704"/>
    <lineage>
        <taxon>Bacteria</taxon>
        <taxon>Bacillati</taxon>
        <taxon>Bacillota</taxon>
        <taxon>Clostridia</taxon>
        <taxon>Eubacteriales</taxon>
        <taxon>Clostridiaceae</taxon>
        <taxon>Clostridium</taxon>
    </lineage>
</organism>
<dbReference type="OrthoDB" id="9811244at2"/>
<keyword evidence="4" id="KW-0479">Metal-binding</keyword>
<evidence type="ECO:0000256" key="6">
    <source>
        <dbReference type="ARBA" id="ARBA00041544"/>
    </source>
</evidence>
<evidence type="ECO:0000256" key="3">
    <source>
        <dbReference type="ARBA" id="ARBA00022490"/>
    </source>
</evidence>